<evidence type="ECO:0000256" key="2">
    <source>
        <dbReference type="ARBA" id="ARBA00023125"/>
    </source>
</evidence>
<dbReference type="PROSITE" id="PS01117">
    <property type="entry name" value="HTH_MARR_1"/>
    <property type="match status" value="1"/>
</dbReference>
<dbReference type="EMBL" id="JAGSOG010000322">
    <property type="protein sequence ID" value="MBR7838730.1"/>
    <property type="molecule type" value="Genomic_DNA"/>
</dbReference>
<dbReference type="GO" id="GO:0003677">
    <property type="term" value="F:DNA binding"/>
    <property type="evidence" value="ECO:0007669"/>
    <property type="project" value="UniProtKB-KW"/>
</dbReference>
<evidence type="ECO:0000256" key="3">
    <source>
        <dbReference type="ARBA" id="ARBA00023163"/>
    </source>
</evidence>
<organism evidence="5 6">
    <name type="scientific">Actinospica durhamensis</name>
    <dbReference type="NCBI Taxonomy" id="1508375"/>
    <lineage>
        <taxon>Bacteria</taxon>
        <taxon>Bacillati</taxon>
        <taxon>Actinomycetota</taxon>
        <taxon>Actinomycetes</taxon>
        <taxon>Catenulisporales</taxon>
        <taxon>Actinospicaceae</taxon>
        <taxon>Actinospica</taxon>
    </lineage>
</organism>
<dbReference type="InterPro" id="IPR000835">
    <property type="entry name" value="HTH_MarR-typ"/>
</dbReference>
<evidence type="ECO:0000259" key="4">
    <source>
        <dbReference type="PROSITE" id="PS50995"/>
    </source>
</evidence>
<gene>
    <name evidence="5" type="ORF">KDL01_36010</name>
</gene>
<evidence type="ECO:0000313" key="6">
    <source>
        <dbReference type="Proteomes" id="UP000675781"/>
    </source>
</evidence>
<keyword evidence="3" id="KW-0804">Transcription</keyword>
<keyword evidence="1" id="KW-0805">Transcription regulation</keyword>
<dbReference type="InterPro" id="IPR036388">
    <property type="entry name" value="WH-like_DNA-bd_sf"/>
</dbReference>
<protein>
    <submittedName>
        <fullName evidence="5">MarR family transcriptional regulator</fullName>
    </submittedName>
</protein>
<feature type="domain" description="HTH marR-type" evidence="4">
    <location>
        <begin position="27"/>
        <end position="164"/>
    </location>
</feature>
<dbReference type="InterPro" id="IPR023187">
    <property type="entry name" value="Tscrpt_reg_MarR-type_CS"/>
</dbReference>
<dbReference type="RefSeq" id="WP_212533181.1">
    <property type="nucleotide sequence ID" value="NZ_JAGSOG010000322.1"/>
</dbReference>
<dbReference type="Gene3D" id="1.10.10.10">
    <property type="entry name" value="Winged helix-like DNA-binding domain superfamily/Winged helix DNA-binding domain"/>
    <property type="match status" value="1"/>
</dbReference>
<accession>A0A941EUU4</accession>
<dbReference type="PANTHER" id="PTHR33164:SF89">
    <property type="entry name" value="MARR FAMILY REGULATORY PROTEIN"/>
    <property type="match status" value="1"/>
</dbReference>
<dbReference type="GO" id="GO:0006950">
    <property type="term" value="P:response to stress"/>
    <property type="evidence" value="ECO:0007669"/>
    <property type="project" value="TreeGrafter"/>
</dbReference>
<dbReference type="PANTHER" id="PTHR33164">
    <property type="entry name" value="TRANSCRIPTIONAL REGULATOR, MARR FAMILY"/>
    <property type="match status" value="1"/>
</dbReference>
<dbReference type="Proteomes" id="UP000675781">
    <property type="component" value="Unassembled WGS sequence"/>
</dbReference>
<dbReference type="GO" id="GO:0003700">
    <property type="term" value="F:DNA-binding transcription factor activity"/>
    <property type="evidence" value="ECO:0007669"/>
    <property type="project" value="InterPro"/>
</dbReference>
<keyword evidence="6" id="KW-1185">Reference proteome</keyword>
<proteinExistence type="predicted"/>
<evidence type="ECO:0000313" key="5">
    <source>
        <dbReference type="EMBL" id="MBR7838730.1"/>
    </source>
</evidence>
<dbReference type="InterPro" id="IPR036390">
    <property type="entry name" value="WH_DNA-bd_sf"/>
</dbReference>
<dbReference type="SUPFAM" id="SSF46785">
    <property type="entry name" value="Winged helix' DNA-binding domain"/>
    <property type="match status" value="1"/>
</dbReference>
<dbReference type="SMART" id="SM00347">
    <property type="entry name" value="HTH_MARR"/>
    <property type="match status" value="1"/>
</dbReference>
<reference evidence="5" key="1">
    <citation type="submission" date="2021-04" db="EMBL/GenBank/DDBJ databases">
        <title>Genome based classification of Actinospica acidithermotolerans sp. nov., an actinobacterium isolated from an Indonesian hot spring.</title>
        <authorList>
            <person name="Kusuma A.B."/>
            <person name="Putra K.E."/>
            <person name="Nafisah S."/>
            <person name="Loh J."/>
            <person name="Nouioui I."/>
            <person name="Goodfellow M."/>
        </authorList>
    </citation>
    <scope>NUCLEOTIDE SEQUENCE</scope>
    <source>
        <strain evidence="5">CSCA 57</strain>
    </source>
</reference>
<dbReference type="InterPro" id="IPR039422">
    <property type="entry name" value="MarR/SlyA-like"/>
</dbReference>
<evidence type="ECO:0000256" key="1">
    <source>
        <dbReference type="ARBA" id="ARBA00023015"/>
    </source>
</evidence>
<dbReference type="PROSITE" id="PS50995">
    <property type="entry name" value="HTH_MARR_2"/>
    <property type="match status" value="1"/>
</dbReference>
<sequence>MSNDFGLAATEQAMSTHIGKLKLDFPAAIAVSSLYRAANAVRNHLTNTVLREHDLSWTGFVVLWVVWIFDGLETRHAAQSAAISKGTLTGVAKTLETRGWLRRETDPADRRLVLLSLTDAGVALMEELYPRFNAAEAEVVARIAPDGLPLLTEHLRTMVRTVEDMEADGGA</sequence>
<dbReference type="AlphaFoldDB" id="A0A941EUU4"/>
<comment type="caution">
    <text evidence="5">The sequence shown here is derived from an EMBL/GenBank/DDBJ whole genome shotgun (WGS) entry which is preliminary data.</text>
</comment>
<keyword evidence="2" id="KW-0238">DNA-binding</keyword>
<name>A0A941EUU4_9ACTN</name>
<dbReference type="Pfam" id="PF01047">
    <property type="entry name" value="MarR"/>
    <property type="match status" value="1"/>
</dbReference>